<keyword evidence="2 4" id="KW-0472">Membrane</keyword>
<gene>
    <name evidence="6" type="ORF">CLV75_1428</name>
</gene>
<name>A0A498A6P6_9RHOB</name>
<dbReference type="PRINTS" id="PR01021">
    <property type="entry name" value="OMPADOMAIN"/>
</dbReference>
<dbReference type="RefSeq" id="WP_010441657.1">
    <property type="nucleotide sequence ID" value="NZ_AEYW01000013.1"/>
</dbReference>
<dbReference type="InterPro" id="IPR006665">
    <property type="entry name" value="OmpA-like"/>
</dbReference>
<dbReference type="Proteomes" id="UP000271700">
    <property type="component" value="Unassembled WGS sequence"/>
</dbReference>
<dbReference type="Pfam" id="PF00691">
    <property type="entry name" value="OmpA"/>
    <property type="match status" value="1"/>
</dbReference>
<keyword evidence="3" id="KW-0998">Cell outer membrane</keyword>
<evidence type="ECO:0000256" key="2">
    <source>
        <dbReference type="ARBA" id="ARBA00023136"/>
    </source>
</evidence>
<dbReference type="OrthoDB" id="9810367at2"/>
<dbReference type="CDD" id="cd07185">
    <property type="entry name" value="OmpA_C-like"/>
    <property type="match status" value="1"/>
</dbReference>
<dbReference type="PANTHER" id="PTHR30329:SF21">
    <property type="entry name" value="LIPOPROTEIN YIAD-RELATED"/>
    <property type="match status" value="1"/>
</dbReference>
<dbReference type="SUPFAM" id="SSF103088">
    <property type="entry name" value="OmpA-like"/>
    <property type="match status" value="1"/>
</dbReference>
<protein>
    <submittedName>
        <fullName evidence="6">Outer membrane protein OmpA-like peptidoglycan-associated protein</fullName>
    </submittedName>
</protein>
<sequence length="206" mass="22682">MEKWILTLGLSVAVAGCTREAGYEIDQGTFGNATLNNIQVMNGELTYGQILAQRFAAEVPTQINFAFDSAQLDASAQKILLQQAAWIKQFPEARFRVYGHTDAVGSTAYNNRLGQRRANAAVAFLTRQGISRSRLEAVVSFGKSRPLVATPDRDRRNRRTVTEVSGFVDSHKNILDGKYAEVIYREYISSAAPVSFIQIGEGESGE</sequence>
<dbReference type="Gene3D" id="3.30.1330.60">
    <property type="entry name" value="OmpA-like domain"/>
    <property type="match status" value="1"/>
</dbReference>
<dbReference type="InterPro" id="IPR050330">
    <property type="entry name" value="Bact_OuterMem_StrucFunc"/>
</dbReference>
<evidence type="ECO:0000256" key="3">
    <source>
        <dbReference type="ARBA" id="ARBA00023237"/>
    </source>
</evidence>
<comment type="subcellular location">
    <subcellularLocation>
        <location evidence="1">Cell outer membrane</location>
    </subcellularLocation>
</comment>
<evidence type="ECO:0000313" key="7">
    <source>
        <dbReference type="Proteomes" id="UP000271700"/>
    </source>
</evidence>
<evidence type="ECO:0000313" key="6">
    <source>
        <dbReference type="EMBL" id="RLK11426.1"/>
    </source>
</evidence>
<dbReference type="PANTHER" id="PTHR30329">
    <property type="entry name" value="STATOR ELEMENT OF FLAGELLAR MOTOR COMPLEX"/>
    <property type="match status" value="1"/>
</dbReference>
<evidence type="ECO:0000256" key="4">
    <source>
        <dbReference type="PROSITE-ProRule" id="PRU00473"/>
    </source>
</evidence>
<organism evidence="6 7">
    <name type="scientific">Ruegeria conchae</name>
    <dbReference type="NCBI Taxonomy" id="981384"/>
    <lineage>
        <taxon>Bacteria</taxon>
        <taxon>Pseudomonadati</taxon>
        <taxon>Pseudomonadota</taxon>
        <taxon>Alphaproteobacteria</taxon>
        <taxon>Rhodobacterales</taxon>
        <taxon>Roseobacteraceae</taxon>
        <taxon>Ruegeria</taxon>
    </lineage>
</organism>
<dbReference type="EMBL" id="RCCT01000001">
    <property type="protein sequence ID" value="RLK11426.1"/>
    <property type="molecule type" value="Genomic_DNA"/>
</dbReference>
<proteinExistence type="predicted"/>
<dbReference type="InterPro" id="IPR006664">
    <property type="entry name" value="OMP_bac"/>
</dbReference>
<reference evidence="6 7" key="1">
    <citation type="submission" date="2018-10" db="EMBL/GenBank/DDBJ databases">
        <title>Genomic Encyclopedia of Archaeal and Bacterial Type Strains, Phase II (KMG-II): from individual species to whole genera.</title>
        <authorList>
            <person name="Goeker M."/>
        </authorList>
    </citation>
    <scope>NUCLEOTIDE SEQUENCE [LARGE SCALE GENOMIC DNA]</scope>
    <source>
        <strain evidence="6 7">DSM 29317</strain>
    </source>
</reference>
<dbReference type="STRING" id="981384.GCA_000192475_01571"/>
<evidence type="ECO:0000259" key="5">
    <source>
        <dbReference type="PROSITE" id="PS51123"/>
    </source>
</evidence>
<keyword evidence="7" id="KW-1185">Reference proteome</keyword>
<feature type="domain" description="OmpA-like" evidence="5">
    <location>
        <begin position="52"/>
        <end position="168"/>
    </location>
</feature>
<dbReference type="InterPro" id="IPR036737">
    <property type="entry name" value="OmpA-like_sf"/>
</dbReference>
<dbReference type="PROSITE" id="PS51123">
    <property type="entry name" value="OMPA_2"/>
    <property type="match status" value="1"/>
</dbReference>
<dbReference type="AlphaFoldDB" id="A0A498A6P6"/>
<accession>A0A498A6P6</accession>
<dbReference type="GO" id="GO:0009279">
    <property type="term" value="C:cell outer membrane"/>
    <property type="evidence" value="ECO:0007669"/>
    <property type="project" value="UniProtKB-SubCell"/>
</dbReference>
<comment type="caution">
    <text evidence="6">The sequence shown here is derived from an EMBL/GenBank/DDBJ whole genome shotgun (WGS) entry which is preliminary data.</text>
</comment>
<dbReference type="PROSITE" id="PS51257">
    <property type="entry name" value="PROKAR_LIPOPROTEIN"/>
    <property type="match status" value="1"/>
</dbReference>
<evidence type="ECO:0000256" key="1">
    <source>
        <dbReference type="ARBA" id="ARBA00004442"/>
    </source>
</evidence>